<evidence type="ECO:0000313" key="3">
    <source>
        <dbReference type="Proteomes" id="UP001054837"/>
    </source>
</evidence>
<reference evidence="2 3" key="1">
    <citation type="submission" date="2021-06" db="EMBL/GenBank/DDBJ databases">
        <title>Caerostris darwini draft genome.</title>
        <authorList>
            <person name="Kono N."/>
            <person name="Arakawa K."/>
        </authorList>
    </citation>
    <scope>NUCLEOTIDE SEQUENCE [LARGE SCALE GENOMIC DNA]</scope>
</reference>
<accession>A0AAV4NJ67</accession>
<comment type="caution">
    <text evidence="2">The sequence shown here is derived from an EMBL/GenBank/DDBJ whole genome shotgun (WGS) entry which is preliminary data.</text>
</comment>
<keyword evidence="3" id="KW-1185">Reference proteome</keyword>
<evidence type="ECO:0000256" key="1">
    <source>
        <dbReference type="SAM" id="MobiDB-lite"/>
    </source>
</evidence>
<dbReference type="AlphaFoldDB" id="A0AAV4NJ67"/>
<gene>
    <name evidence="2" type="ORF">CDAR_490471</name>
</gene>
<dbReference type="Proteomes" id="UP001054837">
    <property type="component" value="Unassembled WGS sequence"/>
</dbReference>
<organism evidence="2 3">
    <name type="scientific">Caerostris darwini</name>
    <dbReference type="NCBI Taxonomy" id="1538125"/>
    <lineage>
        <taxon>Eukaryota</taxon>
        <taxon>Metazoa</taxon>
        <taxon>Ecdysozoa</taxon>
        <taxon>Arthropoda</taxon>
        <taxon>Chelicerata</taxon>
        <taxon>Arachnida</taxon>
        <taxon>Araneae</taxon>
        <taxon>Araneomorphae</taxon>
        <taxon>Entelegynae</taxon>
        <taxon>Araneoidea</taxon>
        <taxon>Araneidae</taxon>
        <taxon>Caerostris</taxon>
    </lineage>
</organism>
<feature type="compositionally biased region" description="Basic and acidic residues" evidence="1">
    <location>
        <begin position="15"/>
        <end position="27"/>
    </location>
</feature>
<dbReference type="EMBL" id="BPLQ01001741">
    <property type="protein sequence ID" value="GIX84805.1"/>
    <property type="molecule type" value="Genomic_DNA"/>
</dbReference>
<evidence type="ECO:0000313" key="2">
    <source>
        <dbReference type="EMBL" id="GIX84805.1"/>
    </source>
</evidence>
<name>A0AAV4NJ67_9ARAC</name>
<sequence length="104" mass="11894">MRCAIIIHHILLPTGEKKSNPPNDRHPPTLSSIPQNTYLITLPEKKRTGSIHRCSASRANQQWPQSMWALRRASRQGHKYSEARGLAKGEVPVELMRTNDRSRM</sequence>
<proteinExistence type="predicted"/>
<protein>
    <submittedName>
        <fullName evidence="2">Uncharacterized protein</fullName>
    </submittedName>
</protein>
<feature type="region of interest" description="Disordered" evidence="1">
    <location>
        <begin position="14"/>
        <end position="34"/>
    </location>
</feature>